<dbReference type="Proteomes" id="UP000317046">
    <property type="component" value="Unassembled WGS sequence"/>
</dbReference>
<keyword evidence="2 5" id="KW-0812">Transmembrane</keyword>
<evidence type="ECO:0000256" key="5">
    <source>
        <dbReference type="SAM" id="Phobius"/>
    </source>
</evidence>
<feature type="transmembrane region" description="Helical" evidence="5">
    <location>
        <begin position="60"/>
        <end position="76"/>
    </location>
</feature>
<sequence>MSEATTPDEPGFRRAARVLVSVRVRQGRARVRTSFVPTLQAAVAAGLSWALAYYALGHEFPFFAPVCAWVALGFSADRQVRRVAELAVGVAIGVGLGDLVVHVIGSGPWQIALVLLVSAMLARFIDRGPVLTTQAGVQAIGIVGLPALAASGSSPVGRWTDALVGGVVALGVAALSPDDPRRRPRAQARQAVLELAGMLDVLGRGLRTGSAHHVEDALIRGRASQPALDDWREGAANARNLARVSPAGRRHRDELGALGASAVYVDRAMRNARVLARRALSAVEGDHERDLGGVAAAVDSLARAAGSLAGNLGTGAGAEATRRELLAVAQRLDPFRLAPDDWQVQSLVLLVRSLTVDLLEASGVPEGEAREALPEI</sequence>
<evidence type="ECO:0000256" key="4">
    <source>
        <dbReference type="ARBA" id="ARBA00023136"/>
    </source>
</evidence>
<accession>A0A4Y3KRK7</accession>
<dbReference type="Pfam" id="PF13515">
    <property type="entry name" value="FUSC_2"/>
    <property type="match status" value="1"/>
</dbReference>
<feature type="domain" description="Integral membrane bound transporter" evidence="6">
    <location>
        <begin position="49"/>
        <end position="170"/>
    </location>
</feature>
<dbReference type="EMBL" id="BJLR01000007">
    <property type="protein sequence ID" value="GEA86577.1"/>
    <property type="molecule type" value="Genomic_DNA"/>
</dbReference>
<evidence type="ECO:0000313" key="8">
    <source>
        <dbReference type="Proteomes" id="UP000317046"/>
    </source>
</evidence>
<comment type="subcellular location">
    <subcellularLocation>
        <location evidence="1">Membrane</location>
        <topology evidence="1">Multi-pass membrane protein</topology>
    </subcellularLocation>
</comment>
<dbReference type="RefSeq" id="WP_141371942.1">
    <property type="nucleotide sequence ID" value="NZ_BJLR01000007.1"/>
</dbReference>
<gene>
    <name evidence="7" type="ORF">CCE01nite_05260</name>
</gene>
<evidence type="ECO:0000313" key="7">
    <source>
        <dbReference type="EMBL" id="GEA86577.1"/>
    </source>
</evidence>
<organism evidence="7 8">
    <name type="scientific">Cellulomonas cellasea</name>
    <dbReference type="NCBI Taxonomy" id="43670"/>
    <lineage>
        <taxon>Bacteria</taxon>
        <taxon>Bacillati</taxon>
        <taxon>Actinomycetota</taxon>
        <taxon>Actinomycetes</taxon>
        <taxon>Micrococcales</taxon>
        <taxon>Cellulomonadaceae</taxon>
        <taxon>Cellulomonas</taxon>
    </lineage>
</organism>
<dbReference type="InterPro" id="IPR049453">
    <property type="entry name" value="Memb_transporter_dom"/>
</dbReference>
<protein>
    <submittedName>
        <fullName evidence="7">FUSC family protein</fullName>
    </submittedName>
</protein>
<feature type="transmembrane region" description="Helical" evidence="5">
    <location>
        <begin position="83"/>
        <end position="101"/>
    </location>
</feature>
<evidence type="ECO:0000259" key="6">
    <source>
        <dbReference type="Pfam" id="PF13515"/>
    </source>
</evidence>
<evidence type="ECO:0000256" key="1">
    <source>
        <dbReference type="ARBA" id="ARBA00004141"/>
    </source>
</evidence>
<evidence type="ECO:0000256" key="3">
    <source>
        <dbReference type="ARBA" id="ARBA00022989"/>
    </source>
</evidence>
<dbReference type="AlphaFoldDB" id="A0A4Y3KRK7"/>
<dbReference type="GO" id="GO:0016020">
    <property type="term" value="C:membrane"/>
    <property type="evidence" value="ECO:0007669"/>
    <property type="project" value="UniProtKB-SubCell"/>
</dbReference>
<comment type="caution">
    <text evidence="7">The sequence shown here is derived from an EMBL/GenBank/DDBJ whole genome shotgun (WGS) entry which is preliminary data.</text>
</comment>
<proteinExistence type="predicted"/>
<reference evidence="7" key="1">
    <citation type="submission" date="2019-06" db="EMBL/GenBank/DDBJ databases">
        <title>Whole genome shotgun sequence of Cellulomonas cellasea NBRC 3753.</title>
        <authorList>
            <person name="Hosoyama A."/>
            <person name="Uohara A."/>
            <person name="Ohji S."/>
            <person name="Ichikawa N."/>
        </authorList>
    </citation>
    <scope>NUCLEOTIDE SEQUENCE [LARGE SCALE GENOMIC DNA]</scope>
    <source>
        <strain evidence="7">NBRC 3753</strain>
    </source>
</reference>
<keyword evidence="3 5" id="KW-1133">Transmembrane helix</keyword>
<evidence type="ECO:0000256" key="2">
    <source>
        <dbReference type="ARBA" id="ARBA00022692"/>
    </source>
</evidence>
<keyword evidence="4 5" id="KW-0472">Membrane</keyword>
<keyword evidence="8" id="KW-1185">Reference proteome</keyword>
<name>A0A4Y3KRK7_9CELL</name>